<keyword evidence="2" id="KW-0805">Transcription regulation</keyword>
<keyword evidence="7" id="KW-1185">Reference proteome</keyword>
<dbReference type="PROSITE" id="PS50931">
    <property type="entry name" value="HTH_LYSR"/>
    <property type="match status" value="1"/>
</dbReference>
<gene>
    <name evidence="6" type="ORF">ACFPOB_18485</name>
</gene>
<protein>
    <submittedName>
        <fullName evidence="6">LysR substrate-binding domain-containing protein</fullName>
    </submittedName>
</protein>
<keyword evidence="3" id="KW-0238">DNA-binding</keyword>
<dbReference type="Gene3D" id="1.10.10.10">
    <property type="entry name" value="Winged helix-like DNA-binding domain superfamily/Winged helix DNA-binding domain"/>
    <property type="match status" value="1"/>
</dbReference>
<evidence type="ECO:0000259" key="5">
    <source>
        <dbReference type="PROSITE" id="PS50931"/>
    </source>
</evidence>
<dbReference type="Proteomes" id="UP001596053">
    <property type="component" value="Unassembled WGS sequence"/>
</dbReference>
<dbReference type="Gene3D" id="3.40.190.10">
    <property type="entry name" value="Periplasmic binding protein-like II"/>
    <property type="match status" value="2"/>
</dbReference>
<dbReference type="PRINTS" id="PR00039">
    <property type="entry name" value="HTHLYSR"/>
</dbReference>
<comment type="caution">
    <text evidence="6">The sequence shown here is derived from an EMBL/GenBank/DDBJ whole genome shotgun (WGS) entry which is preliminary data.</text>
</comment>
<dbReference type="InterPro" id="IPR036388">
    <property type="entry name" value="WH-like_DNA-bd_sf"/>
</dbReference>
<evidence type="ECO:0000313" key="7">
    <source>
        <dbReference type="Proteomes" id="UP001596053"/>
    </source>
</evidence>
<dbReference type="InterPro" id="IPR005119">
    <property type="entry name" value="LysR_subst-bd"/>
</dbReference>
<dbReference type="Pfam" id="PF03466">
    <property type="entry name" value="LysR_substrate"/>
    <property type="match status" value="1"/>
</dbReference>
<name>A0ABW0IXI2_9HYPH</name>
<dbReference type="EMBL" id="JBHSLW010000029">
    <property type="protein sequence ID" value="MFC5421548.1"/>
    <property type="molecule type" value="Genomic_DNA"/>
</dbReference>
<comment type="similarity">
    <text evidence="1">Belongs to the LysR transcriptional regulatory family.</text>
</comment>
<dbReference type="PANTHER" id="PTHR30346">
    <property type="entry name" value="TRANSCRIPTIONAL DUAL REGULATOR HCAR-RELATED"/>
    <property type="match status" value="1"/>
</dbReference>
<dbReference type="PANTHER" id="PTHR30346:SF17">
    <property type="entry name" value="LYSR FAMILY TRANSCRIPTIONAL REGULATOR"/>
    <property type="match status" value="1"/>
</dbReference>
<dbReference type="Pfam" id="PF00126">
    <property type="entry name" value="HTH_1"/>
    <property type="match status" value="1"/>
</dbReference>
<evidence type="ECO:0000313" key="6">
    <source>
        <dbReference type="EMBL" id="MFC5421548.1"/>
    </source>
</evidence>
<dbReference type="SUPFAM" id="SSF53850">
    <property type="entry name" value="Periplasmic binding protein-like II"/>
    <property type="match status" value="1"/>
</dbReference>
<evidence type="ECO:0000256" key="2">
    <source>
        <dbReference type="ARBA" id="ARBA00023015"/>
    </source>
</evidence>
<keyword evidence="4" id="KW-0804">Transcription</keyword>
<dbReference type="RefSeq" id="WP_377799832.1">
    <property type="nucleotide sequence ID" value="NZ_JBHSLW010000029.1"/>
</dbReference>
<dbReference type="SUPFAM" id="SSF46785">
    <property type="entry name" value="Winged helix' DNA-binding domain"/>
    <property type="match status" value="1"/>
</dbReference>
<dbReference type="InterPro" id="IPR036390">
    <property type="entry name" value="WH_DNA-bd_sf"/>
</dbReference>
<feature type="domain" description="HTH lysR-type" evidence="5">
    <location>
        <begin position="1"/>
        <end position="58"/>
    </location>
</feature>
<reference evidence="7" key="1">
    <citation type="journal article" date="2019" name="Int. J. Syst. Evol. Microbiol.">
        <title>The Global Catalogue of Microorganisms (GCM) 10K type strain sequencing project: providing services to taxonomists for standard genome sequencing and annotation.</title>
        <authorList>
            <consortium name="The Broad Institute Genomics Platform"/>
            <consortium name="The Broad Institute Genome Sequencing Center for Infectious Disease"/>
            <person name="Wu L."/>
            <person name="Ma J."/>
        </authorList>
    </citation>
    <scope>NUCLEOTIDE SEQUENCE [LARGE SCALE GENOMIC DNA]</scope>
    <source>
        <strain evidence="7">NCAIM B.01391</strain>
    </source>
</reference>
<accession>A0ABW0IXI2</accession>
<dbReference type="CDD" id="cd08414">
    <property type="entry name" value="PBP2_LTTR_aromatics_like"/>
    <property type="match status" value="1"/>
</dbReference>
<sequence length="298" mass="32985">MDLRHLRYFVATAEELHFGRAAERLHIAQPALSIQIKALEEMLGVQLLNRTNRVVTLTEAGRLFLREARRTLEQAQHAAVVARRAGRGEIGRIEIGYSADVSYSGVLSKTLREYRRQVPDVELGLHELHPSSQIAQLLENRIQIGVLASFIGTPAWKLPGELDAIRLMEWPIRLALPVDHPLAQRTRIPREALANEPFILYIGSDNELDRSFVQLVLGFAPRVAYEAQSGFSLVSLVGAGLGVAIVPSSVVSISVGEQVAYRPIAGNSIQFGTEVVFRRDADDPAVAKFLQMVRADQL</sequence>
<evidence type="ECO:0000256" key="1">
    <source>
        <dbReference type="ARBA" id="ARBA00009437"/>
    </source>
</evidence>
<evidence type="ECO:0000256" key="4">
    <source>
        <dbReference type="ARBA" id="ARBA00023163"/>
    </source>
</evidence>
<evidence type="ECO:0000256" key="3">
    <source>
        <dbReference type="ARBA" id="ARBA00023125"/>
    </source>
</evidence>
<organism evidence="6 7">
    <name type="scientific">Bosea eneae</name>
    <dbReference type="NCBI Taxonomy" id="151454"/>
    <lineage>
        <taxon>Bacteria</taxon>
        <taxon>Pseudomonadati</taxon>
        <taxon>Pseudomonadota</taxon>
        <taxon>Alphaproteobacteria</taxon>
        <taxon>Hyphomicrobiales</taxon>
        <taxon>Boseaceae</taxon>
        <taxon>Bosea</taxon>
    </lineage>
</organism>
<dbReference type="InterPro" id="IPR000847">
    <property type="entry name" value="LysR_HTH_N"/>
</dbReference>
<proteinExistence type="inferred from homology"/>